<evidence type="ECO:0000256" key="1">
    <source>
        <dbReference type="ARBA" id="ARBA00004123"/>
    </source>
</evidence>
<keyword evidence="17" id="KW-1185">Reference proteome</keyword>
<evidence type="ECO:0000256" key="8">
    <source>
        <dbReference type="ARBA" id="ARBA00022701"/>
    </source>
</evidence>
<evidence type="ECO:0000256" key="13">
    <source>
        <dbReference type="ARBA" id="ARBA00023328"/>
    </source>
</evidence>
<gene>
    <name evidence="16" type="ORF">MKZ38_004351</name>
</gene>
<evidence type="ECO:0000256" key="5">
    <source>
        <dbReference type="ARBA" id="ARBA00020497"/>
    </source>
</evidence>
<dbReference type="Pfam" id="PF08653">
    <property type="entry name" value="DASH_Dam1"/>
    <property type="match status" value="1"/>
</dbReference>
<dbReference type="GO" id="GO:0044732">
    <property type="term" value="C:mitotic spindle pole body"/>
    <property type="evidence" value="ECO:0007669"/>
    <property type="project" value="TreeGrafter"/>
</dbReference>
<evidence type="ECO:0000313" key="17">
    <source>
        <dbReference type="Proteomes" id="UP001201980"/>
    </source>
</evidence>
<sequence length="234" mass="25443">MAETPQPRSRSRARSTSRSRPTTPLRASSRSSFRESARGSSAEAFPLNAFEPAFGELADAMADLEANLHHFRIMHESLKRFGESFAAFLYGLEVNAFCVDFPEAPVRESWGMAKMREELEMTGQGRGQSRPGSSRGITLEDLGGATGRKAPGGAAEETFMTTDVSFVDNPSTASKPKFETPAPKRGTSSRPSRMPAPGGRGRATELAREDDESDDGMLPTHPCDKLYKPIRSIA</sequence>
<comment type="subcellular location">
    <subcellularLocation>
        <location evidence="3">Chromosome</location>
        <location evidence="3">Centromere</location>
        <location evidence="3">Kinetochore</location>
    </subcellularLocation>
    <subcellularLocation>
        <location evidence="2">Cytoplasm</location>
        <location evidence="2">Cytoskeleton</location>
        <location evidence="2">Spindle</location>
    </subcellularLocation>
    <subcellularLocation>
        <location evidence="1">Nucleus</location>
    </subcellularLocation>
</comment>
<dbReference type="AlphaFoldDB" id="A0AAD5RMT5"/>
<feature type="region of interest" description="Disordered" evidence="15">
    <location>
        <begin position="1"/>
        <end position="39"/>
    </location>
</feature>
<evidence type="ECO:0000256" key="15">
    <source>
        <dbReference type="SAM" id="MobiDB-lite"/>
    </source>
</evidence>
<evidence type="ECO:0000256" key="11">
    <source>
        <dbReference type="ARBA" id="ARBA00023212"/>
    </source>
</evidence>
<evidence type="ECO:0000256" key="12">
    <source>
        <dbReference type="ARBA" id="ARBA00023242"/>
    </source>
</evidence>
<proteinExistence type="inferred from homology"/>
<evidence type="ECO:0000256" key="7">
    <source>
        <dbReference type="ARBA" id="ARBA00022490"/>
    </source>
</evidence>
<keyword evidence="10" id="KW-0995">Kinetochore</keyword>
<dbReference type="PANTHER" id="PTHR28113">
    <property type="entry name" value="DASH COMPLEX SUBUNIT DAM1"/>
    <property type="match status" value="1"/>
</dbReference>
<accession>A0AAD5RMT5</accession>
<evidence type="ECO:0000313" key="16">
    <source>
        <dbReference type="EMBL" id="KAJ2897838.1"/>
    </source>
</evidence>
<keyword evidence="8" id="KW-0493">Microtubule</keyword>
<feature type="region of interest" description="Disordered" evidence="15">
    <location>
        <begin position="120"/>
        <end position="154"/>
    </location>
</feature>
<organism evidence="16 17">
    <name type="scientific">Zalerion maritima</name>
    <dbReference type="NCBI Taxonomy" id="339359"/>
    <lineage>
        <taxon>Eukaryota</taxon>
        <taxon>Fungi</taxon>
        <taxon>Dikarya</taxon>
        <taxon>Ascomycota</taxon>
        <taxon>Pezizomycotina</taxon>
        <taxon>Sordariomycetes</taxon>
        <taxon>Lulworthiomycetidae</taxon>
        <taxon>Lulworthiales</taxon>
        <taxon>Lulworthiaceae</taxon>
        <taxon>Zalerion</taxon>
    </lineage>
</organism>
<keyword evidence="9" id="KW-0159">Chromosome partition</keyword>
<dbReference type="Proteomes" id="UP001201980">
    <property type="component" value="Unassembled WGS sequence"/>
</dbReference>
<evidence type="ECO:0000256" key="3">
    <source>
        <dbReference type="ARBA" id="ARBA00004629"/>
    </source>
</evidence>
<feature type="compositionally biased region" description="Low complexity" evidence="15">
    <location>
        <begin position="18"/>
        <end position="31"/>
    </location>
</feature>
<dbReference type="PANTHER" id="PTHR28113:SF1">
    <property type="entry name" value="DASH COMPLEX SUBUNIT DAM1"/>
    <property type="match status" value="1"/>
</dbReference>
<reference evidence="16" key="1">
    <citation type="submission" date="2022-07" db="EMBL/GenBank/DDBJ databases">
        <title>Draft genome sequence of Zalerion maritima ATCC 34329, a (micro)plastics degrading marine fungus.</title>
        <authorList>
            <person name="Paco A."/>
            <person name="Goncalves M.F.M."/>
            <person name="Rocha-Santos T.A.P."/>
            <person name="Alves A."/>
        </authorList>
    </citation>
    <scope>NUCLEOTIDE SEQUENCE</scope>
    <source>
        <strain evidence="16">ATCC 34329</strain>
    </source>
</reference>
<keyword evidence="11" id="KW-0206">Cytoskeleton</keyword>
<evidence type="ECO:0000256" key="4">
    <source>
        <dbReference type="ARBA" id="ARBA00010073"/>
    </source>
</evidence>
<keyword evidence="12" id="KW-0539">Nucleus</keyword>
<evidence type="ECO:0000256" key="2">
    <source>
        <dbReference type="ARBA" id="ARBA00004186"/>
    </source>
</evidence>
<name>A0AAD5RMT5_9PEZI</name>
<dbReference type="EMBL" id="JAKWBI020000254">
    <property type="protein sequence ID" value="KAJ2897838.1"/>
    <property type="molecule type" value="Genomic_DNA"/>
</dbReference>
<dbReference type="GO" id="GO:1990537">
    <property type="term" value="C:mitotic spindle polar microtubule"/>
    <property type="evidence" value="ECO:0007669"/>
    <property type="project" value="TreeGrafter"/>
</dbReference>
<keyword evidence="6" id="KW-0158">Chromosome</keyword>
<keyword evidence="7" id="KW-0963">Cytoplasm</keyword>
<feature type="region of interest" description="Disordered" evidence="15">
    <location>
        <begin position="166"/>
        <end position="234"/>
    </location>
</feature>
<protein>
    <recommendedName>
        <fullName evidence="5">DASH complex subunit DAM1</fullName>
    </recommendedName>
    <alternativeName>
        <fullName evidence="14">Outer kinetochore protein DAM1</fullName>
    </alternativeName>
</protein>
<dbReference type="InterPro" id="IPR013962">
    <property type="entry name" value="DASH_Dam1"/>
</dbReference>
<evidence type="ECO:0000256" key="6">
    <source>
        <dbReference type="ARBA" id="ARBA00022454"/>
    </source>
</evidence>
<evidence type="ECO:0000256" key="9">
    <source>
        <dbReference type="ARBA" id="ARBA00022829"/>
    </source>
</evidence>
<evidence type="ECO:0000256" key="14">
    <source>
        <dbReference type="ARBA" id="ARBA00030453"/>
    </source>
</evidence>
<evidence type="ECO:0000256" key="10">
    <source>
        <dbReference type="ARBA" id="ARBA00022838"/>
    </source>
</evidence>
<dbReference type="GO" id="GO:0042729">
    <property type="term" value="C:DASH complex"/>
    <property type="evidence" value="ECO:0007669"/>
    <property type="project" value="InterPro"/>
</dbReference>
<feature type="compositionally biased region" description="Low complexity" evidence="15">
    <location>
        <begin position="127"/>
        <end position="136"/>
    </location>
</feature>
<comment type="similarity">
    <text evidence="4">Belongs to the DASH complex DAM1 family.</text>
</comment>
<keyword evidence="13" id="KW-0137">Centromere</keyword>
<comment type="caution">
    <text evidence="16">The sequence shown here is derived from an EMBL/GenBank/DDBJ whole genome shotgun (WGS) entry which is preliminary data.</text>
</comment>
<dbReference type="GO" id="GO:1990758">
    <property type="term" value="P:mitotic sister chromatid biorientation"/>
    <property type="evidence" value="ECO:0007669"/>
    <property type="project" value="TreeGrafter"/>
</dbReference>